<keyword evidence="1" id="KW-0479">Metal-binding</keyword>
<dbReference type="InterPro" id="IPR001876">
    <property type="entry name" value="Znf_RanBP2"/>
</dbReference>
<feature type="compositionally biased region" description="Basic and acidic residues" evidence="5">
    <location>
        <begin position="281"/>
        <end position="293"/>
    </location>
</feature>
<dbReference type="Gene3D" id="4.10.1060.10">
    <property type="entry name" value="Zinc finger, RanBP2-type"/>
    <property type="match status" value="4"/>
</dbReference>
<proteinExistence type="predicted"/>
<gene>
    <name evidence="8" type="primary">LOC104777773</name>
</gene>
<feature type="domain" description="RanBP2-type" evidence="6">
    <location>
        <begin position="371"/>
        <end position="400"/>
    </location>
</feature>
<feature type="compositionally biased region" description="Basic and acidic residues" evidence="5">
    <location>
        <begin position="244"/>
        <end position="259"/>
    </location>
</feature>
<feature type="compositionally biased region" description="Low complexity" evidence="5">
    <location>
        <begin position="231"/>
        <end position="243"/>
    </location>
</feature>
<feature type="domain" description="RanBP2-type" evidence="6">
    <location>
        <begin position="331"/>
        <end position="360"/>
    </location>
</feature>
<dbReference type="Pfam" id="PF00641">
    <property type="entry name" value="Zn_ribbon_RanBP"/>
    <property type="match status" value="2"/>
</dbReference>
<dbReference type="RefSeq" id="XP_010500390.1">
    <property type="nucleotide sequence ID" value="XM_010502088.2"/>
</dbReference>
<feature type="domain" description="RanBP2-type" evidence="6">
    <location>
        <begin position="404"/>
        <end position="433"/>
    </location>
</feature>
<reference evidence="8" key="2">
    <citation type="submission" date="2025-08" db="UniProtKB">
        <authorList>
            <consortium name="RefSeq"/>
        </authorList>
    </citation>
    <scope>IDENTIFICATION</scope>
    <source>
        <tissue evidence="8">Leaf</tissue>
    </source>
</reference>
<organism evidence="7 8">
    <name type="scientific">Camelina sativa</name>
    <name type="common">False flax</name>
    <name type="synonym">Myagrum sativum</name>
    <dbReference type="NCBI Taxonomy" id="90675"/>
    <lineage>
        <taxon>Eukaryota</taxon>
        <taxon>Viridiplantae</taxon>
        <taxon>Streptophyta</taxon>
        <taxon>Embryophyta</taxon>
        <taxon>Tracheophyta</taxon>
        <taxon>Spermatophyta</taxon>
        <taxon>Magnoliopsida</taxon>
        <taxon>eudicotyledons</taxon>
        <taxon>Gunneridae</taxon>
        <taxon>Pentapetalae</taxon>
        <taxon>rosids</taxon>
        <taxon>malvids</taxon>
        <taxon>Brassicales</taxon>
        <taxon>Brassicaceae</taxon>
        <taxon>Camelineae</taxon>
        <taxon>Camelina</taxon>
    </lineage>
</organism>
<keyword evidence="2 4" id="KW-0863">Zinc-finger</keyword>
<feature type="domain" description="RanBP2-type" evidence="6">
    <location>
        <begin position="294"/>
        <end position="323"/>
    </location>
</feature>
<dbReference type="InterPro" id="IPR036443">
    <property type="entry name" value="Znf_RanBP2_sf"/>
</dbReference>
<name>A0ABM0YG43_CAMSA</name>
<dbReference type="SMART" id="SM00547">
    <property type="entry name" value="ZnF_RBZ"/>
    <property type="match status" value="4"/>
</dbReference>
<accession>A0ABM0YG43</accession>
<feature type="region of interest" description="Disordered" evidence="5">
    <location>
        <begin position="50"/>
        <end position="69"/>
    </location>
</feature>
<keyword evidence="3" id="KW-0862">Zinc</keyword>
<reference evidence="7" key="1">
    <citation type="journal article" date="2014" name="Nat. Commun.">
        <title>The emerging biofuel crop Camelina sativa retains a highly undifferentiated hexaploid genome structure.</title>
        <authorList>
            <person name="Kagale S."/>
            <person name="Koh C."/>
            <person name="Nixon J."/>
            <person name="Bollina V."/>
            <person name="Clarke W.E."/>
            <person name="Tuteja R."/>
            <person name="Spillane C."/>
            <person name="Robinson S.J."/>
            <person name="Links M.G."/>
            <person name="Clarke C."/>
            <person name="Higgins E.E."/>
            <person name="Huebert T."/>
            <person name="Sharpe A.G."/>
            <person name="Parkin I.A."/>
        </authorList>
    </citation>
    <scope>NUCLEOTIDE SEQUENCE [LARGE SCALE GENOMIC DNA]</scope>
    <source>
        <strain evidence="7">cv. DH55</strain>
    </source>
</reference>
<evidence type="ECO:0000313" key="8">
    <source>
        <dbReference type="RefSeq" id="XP_010500390.1"/>
    </source>
</evidence>
<dbReference type="PANTHER" id="PTHR23111">
    <property type="entry name" value="ZINC FINGER PROTEIN"/>
    <property type="match status" value="1"/>
</dbReference>
<evidence type="ECO:0000313" key="7">
    <source>
        <dbReference type="Proteomes" id="UP000694864"/>
    </source>
</evidence>
<dbReference type="Proteomes" id="UP000694864">
    <property type="component" value="Chromosome 3"/>
</dbReference>
<evidence type="ECO:0000259" key="6">
    <source>
        <dbReference type="PROSITE" id="PS50199"/>
    </source>
</evidence>
<dbReference type="PANTHER" id="PTHR23111:SF40">
    <property type="entry name" value="RNA-BINDING PROTEIN INVOLVED IN HETEROCHROMATIN ASSEMBLY-RELATED"/>
    <property type="match status" value="1"/>
</dbReference>
<sequence>MSSSRIFLVGNTIFRPHKPSFPLSFNRFPSVVSLRYRCLSSDAATAVATTLDSDLSSPPPPPPPPPHPWPEWVTFVDRLKTKGYFTKDTEDDTVYQEMNLVKDACLSFARDRYDVLRSLTSGDVQALVERGCPNLFRKTVNSSKRIRAHVRLDEGDVCGSCDLRSSCDRAYVILKDTEADARTVDVMRLLLFNALDSIVISRGEIPPGKELIHESTRRLLLELVEFSEKPLSPALPKPSSKESLAPKERGFKSRNDEPPSQRVAFKSRSDEPSSQRVAFKSRNDEPSQRDRPHYSADWACPKCDFVNFARNERCRECNEVADRRPAAAVVKEGDWLCPECSFLNFTRNQSCLKCKAKGPKKTSMVNVVEMKKGDWNCTGCGYMNFASNKQCRQCREQRNKTLAEPGDWECPSCDFVNFRRNDACKKCECKRPSEANIDQEDHTWKPPALL</sequence>
<feature type="region of interest" description="Disordered" evidence="5">
    <location>
        <begin position="231"/>
        <end position="293"/>
    </location>
</feature>
<evidence type="ECO:0000256" key="1">
    <source>
        <dbReference type="ARBA" id="ARBA00022723"/>
    </source>
</evidence>
<evidence type="ECO:0000256" key="5">
    <source>
        <dbReference type="SAM" id="MobiDB-lite"/>
    </source>
</evidence>
<dbReference type="PROSITE" id="PS50199">
    <property type="entry name" value="ZF_RANBP2_2"/>
    <property type="match status" value="4"/>
</dbReference>
<evidence type="ECO:0000256" key="3">
    <source>
        <dbReference type="ARBA" id="ARBA00022833"/>
    </source>
</evidence>
<dbReference type="SUPFAM" id="SSF90209">
    <property type="entry name" value="Ran binding protein zinc finger-like"/>
    <property type="match status" value="3"/>
</dbReference>
<dbReference type="PROSITE" id="PS01358">
    <property type="entry name" value="ZF_RANBP2_1"/>
    <property type="match status" value="2"/>
</dbReference>
<protein>
    <submittedName>
        <fullName evidence="8">Zinc finger protein VAR3, chloroplastic-like</fullName>
    </submittedName>
</protein>
<evidence type="ECO:0000256" key="2">
    <source>
        <dbReference type="ARBA" id="ARBA00022771"/>
    </source>
</evidence>
<dbReference type="GeneID" id="104777773"/>
<feature type="compositionally biased region" description="Pro residues" evidence="5">
    <location>
        <begin position="57"/>
        <end position="69"/>
    </location>
</feature>
<evidence type="ECO:0000256" key="4">
    <source>
        <dbReference type="PROSITE-ProRule" id="PRU00322"/>
    </source>
</evidence>
<keyword evidence="7" id="KW-1185">Reference proteome</keyword>